<feature type="transmembrane region" description="Helical" evidence="6">
    <location>
        <begin position="102"/>
        <end position="120"/>
    </location>
</feature>
<keyword evidence="4 6" id="KW-0472">Membrane</keyword>
<feature type="transmembrane region" description="Helical" evidence="6">
    <location>
        <begin position="287"/>
        <end position="306"/>
    </location>
</feature>
<sequence>MTTVQITKGNFHESAKSTHHRGESVGKITVNVGDAATSVGATTTTTTTTSATTGQLPPLPQYVPRSGALKPSKSSVYLTDAQYERHFTVQGRSTLFARLKSFLPPVDFSVVTFCLVWYAMSAISSNITKKILIEFPYPTTLTEVQFLISSMFCIGTLWVINNQRWLVKYFPQGSVPTMDQFEKNGAVSTWNLVKPNEKVLKTTIPMGMFQFVGHITSHQATSVIPVSLVHSVKALSPLTTVLAYRVGFKVQYRTVTYLTLIPLMVGVILTCFGNYKSKDNNGEGFYKGLFFALISMAIFVSQNIYAKQILTWKEEKTLPTQQRPKTETKIDKITILLYCSLIGFVLTLPVFTITELLNYGDVGCTICKMNAKIISLFLLHGGSHFLQAMLAFHLIGLVSPVNYSVANIMKRIVVILFALLMERTSVNGVQCCGLLLTMTGLYLYDRFGSKRV</sequence>
<dbReference type="PANTHER" id="PTHR11132">
    <property type="entry name" value="SOLUTE CARRIER FAMILY 35"/>
    <property type="match status" value="1"/>
</dbReference>
<name>A0A0H5C303_CYBJN</name>
<gene>
    <name evidence="8" type="ORF">BN1211_2286</name>
</gene>
<dbReference type="InterPro" id="IPR050186">
    <property type="entry name" value="TPT_transporter"/>
</dbReference>
<feature type="compositionally biased region" description="Basic and acidic residues" evidence="5">
    <location>
        <begin position="10"/>
        <end position="24"/>
    </location>
</feature>
<feature type="domain" description="Sugar phosphate transporter" evidence="7">
    <location>
        <begin position="110"/>
        <end position="444"/>
    </location>
</feature>
<organism evidence="8 9">
    <name type="scientific">Cyberlindnera jadinii (strain ATCC 18201 / CBS 1600 / BCRC 20928 / JCM 3617 / NBRC 0987 / NRRL Y-1542)</name>
    <name type="common">Torula yeast</name>
    <name type="synonym">Candida utilis</name>
    <dbReference type="NCBI Taxonomy" id="983966"/>
    <lineage>
        <taxon>Eukaryota</taxon>
        <taxon>Fungi</taxon>
        <taxon>Dikarya</taxon>
        <taxon>Ascomycota</taxon>
        <taxon>Saccharomycotina</taxon>
        <taxon>Saccharomycetes</taxon>
        <taxon>Phaffomycetales</taxon>
        <taxon>Phaffomycetaceae</taxon>
        <taxon>Cyberlindnera</taxon>
    </lineage>
</organism>
<feature type="transmembrane region" description="Helical" evidence="6">
    <location>
        <begin position="140"/>
        <end position="160"/>
    </location>
</feature>
<dbReference type="GO" id="GO:0016020">
    <property type="term" value="C:membrane"/>
    <property type="evidence" value="ECO:0007669"/>
    <property type="project" value="UniProtKB-SubCell"/>
</dbReference>
<evidence type="ECO:0000256" key="4">
    <source>
        <dbReference type="ARBA" id="ARBA00023136"/>
    </source>
</evidence>
<evidence type="ECO:0000256" key="6">
    <source>
        <dbReference type="SAM" id="Phobius"/>
    </source>
</evidence>
<dbReference type="Proteomes" id="UP000038830">
    <property type="component" value="Unassembled WGS sequence"/>
</dbReference>
<feature type="transmembrane region" description="Helical" evidence="6">
    <location>
        <begin position="427"/>
        <end position="444"/>
    </location>
</feature>
<dbReference type="Pfam" id="PF03151">
    <property type="entry name" value="TPT"/>
    <property type="match status" value="1"/>
</dbReference>
<evidence type="ECO:0000256" key="3">
    <source>
        <dbReference type="ARBA" id="ARBA00022989"/>
    </source>
</evidence>
<comment type="subcellular location">
    <subcellularLocation>
        <location evidence="1">Membrane</location>
        <topology evidence="1">Multi-pass membrane protein</topology>
    </subcellularLocation>
</comment>
<protein>
    <recommendedName>
        <fullName evidence="7">Sugar phosphate transporter domain-containing protein</fullName>
    </recommendedName>
</protein>
<feature type="transmembrane region" description="Helical" evidence="6">
    <location>
        <begin position="333"/>
        <end position="353"/>
    </location>
</feature>
<dbReference type="AlphaFoldDB" id="A0A0H5C303"/>
<keyword evidence="2 6" id="KW-0812">Transmembrane</keyword>
<evidence type="ECO:0000256" key="1">
    <source>
        <dbReference type="ARBA" id="ARBA00004141"/>
    </source>
</evidence>
<evidence type="ECO:0000256" key="5">
    <source>
        <dbReference type="SAM" id="MobiDB-lite"/>
    </source>
</evidence>
<feature type="region of interest" description="Disordered" evidence="5">
    <location>
        <begin position="1"/>
        <end position="24"/>
    </location>
</feature>
<evidence type="ECO:0000256" key="2">
    <source>
        <dbReference type="ARBA" id="ARBA00022692"/>
    </source>
</evidence>
<accession>A0A0H5C303</accession>
<evidence type="ECO:0000313" key="8">
    <source>
        <dbReference type="EMBL" id="CEP22022.1"/>
    </source>
</evidence>
<evidence type="ECO:0000313" key="9">
    <source>
        <dbReference type="Proteomes" id="UP000038830"/>
    </source>
</evidence>
<dbReference type="EMBL" id="CDQK01000002">
    <property type="protein sequence ID" value="CEP22022.1"/>
    <property type="molecule type" value="Genomic_DNA"/>
</dbReference>
<keyword evidence="3 6" id="KW-1133">Transmembrane helix</keyword>
<proteinExistence type="predicted"/>
<feature type="transmembrane region" description="Helical" evidence="6">
    <location>
        <begin position="255"/>
        <end position="275"/>
    </location>
</feature>
<reference evidence="9" key="1">
    <citation type="journal article" date="2015" name="J. Biotechnol.">
        <title>The structure of the Cyberlindnera jadinii genome and its relation to Candida utilis analyzed by the occurrence of single nucleotide polymorphisms.</title>
        <authorList>
            <person name="Rupp O."/>
            <person name="Brinkrolf K."/>
            <person name="Buerth C."/>
            <person name="Kunigo M."/>
            <person name="Schneider J."/>
            <person name="Jaenicke S."/>
            <person name="Goesmann A."/>
            <person name="Puehler A."/>
            <person name="Jaeger K.-E."/>
            <person name="Ernst J.F."/>
        </authorList>
    </citation>
    <scope>NUCLEOTIDE SEQUENCE [LARGE SCALE GENOMIC DNA]</scope>
    <source>
        <strain evidence="9">ATCC 18201 / CBS 1600 / BCRC 20928 / JCM 3617 / NBRC 0987 / NRRL Y-1542</strain>
    </source>
</reference>
<dbReference type="InterPro" id="IPR004853">
    <property type="entry name" value="Sugar_P_trans_dom"/>
</dbReference>
<evidence type="ECO:0000259" key="7">
    <source>
        <dbReference type="Pfam" id="PF03151"/>
    </source>
</evidence>